<name>A0A1V5T0A2_9BACT</name>
<accession>A0A1V5T0A2</accession>
<gene>
    <name evidence="1" type="ORF">BWY41_00758</name>
</gene>
<proteinExistence type="predicted"/>
<reference evidence="1" key="1">
    <citation type="submission" date="2017-02" db="EMBL/GenBank/DDBJ databases">
        <title>Delving into the versatile metabolic prowess of the omnipresent phylum Bacteroidetes.</title>
        <authorList>
            <person name="Nobu M.K."/>
            <person name="Mei R."/>
            <person name="Narihiro T."/>
            <person name="Kuroda K."/>
            <person name="Liu W.-T."/>
        </authorList>
    </citation>
    <scope>NUCLEOTIDE SEQUENCE</scope>
    <source>
        <strain evidence="1">ADurb.Bin276</strain>
    </source>
</reference>
<dbReference type="InterPro" id="IPR018691">
    <property type="entry name" value="DUF2188"/>
</dbReference>
<dbReference type="Pfam" id="PF09954">
    <property type="entry name" value="DUF2188"/>
    <property type="match status" value="1"/>
</dbReference>
<dbReference type="EMBL" id="MWBQ01000046">
    <property type="protein sequence ID" value="OQA59851.1"/>
    <property type="molecule type" value="Genomic_DNA"/>
</dbReference>
<evidence type="ECO:0000313" key="1">
    <source>
        <dbReference type="EMBL" id="OQA59851.1"/>
    </source>
</evidence>
<evidence type="ECO:0008006" key="2">
    <source>
        <dbReference type="Google" id="ProtNLM"/>
    </source>
</evidence>
<protein>
    <recommendedName>
        <fullName evidence="2">DUF2188 domain-containing protein</fullName>
    </recommendedName>
</protein>
<dbReference type="Proteomes" id="UP000485569">
    <property type="component" value="Unassembled WGS sequence"/>
</dbReference>
<dbReference type="AlphaFoldDB" id="A0A1V5T0A2"/>
<comment type="caution">
    <text evidence="1">The sequence shown here is derived from an EMBL/GenBank/DDBJ whole genome shotgun (WGS) entry which is preliminary data.</text>
</comment>
<sequence length="83" mass="9749">MLKKKVRKVLHIVQNKKDKDKPWKIKSENQKESFGSFRTQKQAIVEAKKIAYKQEPSQVKLHGRNGKIRAEWTYKGDPYPPEG</sequence>
<organism evidence="1">
    <name type="scientific">Candidatus Atribacter allofermentans</name>
    <dbReference type="NCBI Taxonomy" id="1852833"/>
    <lineage>
        <taxon>Bacteria</taxon>
        <taxon>Pseudomonadati</taxon>
        <taxon>Atribacterota</taxon>
        <taxon>Atribacteria</taxon>
        <taxon>Atribacterales</taxon>
        <taxon>Atribacteraceae</taxon>
        <taxon>Atribacter</taxon>
    </lineage>
</organism>